<accession>A0A0C3CJA5</accession>
<reference evidence="14" key="2">
    <citation type="submission" date="2015-01" db="EMBL/GenBank/DDBJ databases">
        <title>Evolutionary Origins and Diversification of the Mycorrhizal Mutualists.</title>
        <authorList>
            <consortium name="DOE Joint Genome Institute"/>
            <consortium name="Mycorrhizal Genomics Consortium"/>
            <person name="Kohler A."/>
            <person name="Kuo A."/>
            <person name="Nagy L.G."/>
            <person name="Floudas D."/>
            <person name="Copeland A."/>
            <person name="Barry K.W."/>
            <person name="Cichocki N."/>
            <person name="Veneault-Fourrey C."/>
            <person name="LaButti K."/>
            <person name="Lindquist E.A."/>
            <person name="Lipzen A."/>
            <person name="Lundell T."/>
            <person name="Morin E."/>
            <person name="Murat C."/>
            <person name="Riley R."/>
            <person name="Ohm R."/>
            <person name="Sun H."/>
            <person name="Tunlid A."/>
            <person name="Henrissat B."/>
            <person name="Grigoriev I.V."/>
            <person name="Hibbett D.S."/>
            <person name="Martin F."/>
        </authorList>
    </citation>
    <scope>NUCLEOTIDE SEQUENCE [LARGE SCALE GENOMIC DNA]</scope>
    <source>
        <strain evidence="14">h7</strain>
    </source>
</reference>
<evidence type="ECO:0000256" key="11">
    <source>
        <dbReference type="SAM" id="Phobius"/>
    </source>
</evidence>
<sequence length="339" mass="36102">MQTFAAGASLSSTSLGTTLALLTPDLRKMRTGCVLICAALADDIVGLVIAGIIPGLAVTTCSGGNVHWTTIVRPILVSLAFAVGTPMLAWMFRKAIKYNRARGGRKWAPQFTTSLADPSIQLIITLLTLAAFVTATKFAGTSEVFAAYLAGVSVGWVFGLDEDVCVSESNKAGKETGNRRTGLEDRETRSPNSEIANPTTSPLLSPSQDAFAIYIEPLLTPLLGPIFFASIGAAPPVGSLFTTHRSVVQSDAAISVNSHAVVWRGILYYVLMILSKISVAGWMLLWPCREPAGSSSGASHHRQFLEVAESVVGRKTVTSGTRSMMGLGPRTFRRKMPQD</sequence>
<feature type="domain" description="Cation/H+ exchanger transmembrane" evidence="12">
    <location>
        <begin position="3"/>
        <end position="155"/>
    </location>
</feature>
<dbReference type="HOGENOM" id="CLU_820279_0_0_1"/>
<evidence type="ECO:0000256" key="3">
    <source>
        <dbReference type="ARBA" id="ARBA00022449"/>
    </source>
</evidence>
<dbReference type="GO" id="GO:0015297">
    <property type="term" value="F:antiporter activity"/>
    <property type="evidence" value="ECO:0007669"/>
    <property type="project" value="UniProtKB-KW"/>
</dbReference>
<feature type="region of interest" description="Disordered" evidence="10">
    <location>
        <begin position="170"/>
        <end position="203"/>
    </location>
</feature>
<dbReference type="PANTHER" id="PTHR43562:SF3">
    <property type="entry name" value="SODIUM ION_PROTON EXCHANGER (EUROFUNG)"/>
    <property type="match status" value="1"/>
</dbReference>
<dbReference type="PANTHER" id="PTHR43562">
    <property type="entry name" value="NAPA-TYPE SODIUM/HYDROGEN ANTIPORTER"/>
    <property type="match status" value="1"/>
</dbReference>
<dbReference type="GO" id="GO:1902600">
    <property type="term" value="P:proton transmembrane transport"/>
    <property type="evidence" value="ECO:0007669"/>
    <property type="project" value="InterPro"/>
</dbReference>
<evidence type="ECO:0000256" key="9">
    <source>
        <dbReference type="ARBA" id="ARBA00023201"/>
    </source>
</evidence>
<keyword evidence="6" id="KW-0915">Sodium</keyword>
<organism evidence="13 14">
    <name type="scientific">Hebeloma cylindrosporum</name>
    <dbReference type="NCBI Taxonomy" id="76867"/>
    <lineage>
        <taxon>Eukaryota</taxon>
        <taxon>Fungi</taxon>
        <taxon>Dikarya</taxon>
        <taxon>Basidiomycota</taxon>
        <taxon>Agaricomycotina</taxon>
        <taxon>Agaricomycetes</taxon>
        <taxon>Agaricomycetidae</taxon>
        <taxon>Agaricales</taxon>
        <taxon>Agaricineae</taxon>
        <taxon>Hymenogastraceae</taxon>
        <taxon>Hebeloma</taxon>
    </lineage>
</organism>
<keyword evidence="4 11" id="KW-0812">Transmembrane</keyword>
<keyword evidence="14" id="KW-1185">Reference proteome</keyword>
<feature type="compositionally biased region" description="Polar residues" evidence="10">
    <location>
        <begin position="190"/>
        <end position="203"/>
    </location>
</feature>
<evidence type="ECO:0000256" key="8">
    <source>
        <dbReference type="ARBA" id="ARBA00023136"/>
    </source>
</evidence>
<evidence type="ECO:0000256" key="4">
    <source>
        <dbReference type="ARBA" id="ARBA00022692"/>
    </source>
</evidence>
<keyword evidence="2" id="KW-0813">Transport</keyword>
<evidence type="ECO:0000256" key="5">
    <source>
        <dbReference type="ARBA" id="ARBA00022989"/>
    </source>
</evidence>
<dbReference type="OrthoDB" id="1288932at2759"/>
<keyword evidence="7" id="KW-0406">Ion transport</keyword>
<keyword evidence="8 11" id="KW-0472">Membrane</keyword>
<evidence type="ECO:0000256" key="1">
    <source>
        <dbReference type="ARBA" id="ARBA00004141"/>
    </source>
</evidence>
<feature type="transmembrane region" description="Helical" evidence="11">
    <location>
        <begin position="266"/>
        <end position="286"/>
    </location>
</feature>
<keyword evidence="9" id="KW-0739">Sodium transport</keyword>
<dbReference type="GO" id="GO:0016020">
    <property type="term" value="C:membrane"/>
    <property type="evidence" value="ECO:0007669"/>
    <property type="project" value="UniProtKB-SubCell"/>
</dbReference>
<feature type="transmembrane region" description="Helical" evidence="11">
    <location>
        <begin position="71"/>
        <end position="92"/>
    </location>
</feature>
<name>A0A0C3CJA5_HEBCY</name>
<dbReference type="STRING" id="686832.A0A0C3CJA5"/>
<evidence type="ECO:0000256" key="7">
    <source>
        <dbReference type="ARBA" id="ARBA00023065"/>
    </source>
</evidence>
<evidence type="ECO:0000256" key="2">
    <source>
        <dbReference type="ARBA" id="ARBA00022448"/>
    </source>
</evidence>
<proteinExistence type="predicted"/>
<dbReference type="Proteomes" id="UP000053424">
    <property type="component" value="Unassembled WGS sequence"/>
</dbReference>
<evidence type="ECO:0000259" key="12">
    <source>
        <dbReference type="Pfam" id="PF00999"/>
    </source>
</evidence>
<dbReference type="Pfam" id="PF00999">
    <property type="entry name" value="Na_H_Exchanger"/>
    <property type="match status" value="1"/>
</dbReference>
<dbReference type="InterPro" id="IPR006153">
    <property type="entry name" value="Cation/H_exchanger_TM"/>
</dbReference>
<feature type="compositionally biased region" description="Basic and acidic residues" evidence="10">
    <location>
        <begin position="171"/>
        <end position="189"/>
    </location>
</feature>
<feature type="transmembrane region" description="Helical" evidence="11">
    <location>
        <begin position="34"/>
        <end position="59"/>
    </location>
</feature>
<evidence type="ECO:0000256" key="6">
    <source>
        <dbReference type="ARBA" id="ARBA00023053"/>
    </source>
</evidence>
<dbReference type="InterPro" id="IPR038770">
    <property type="entry name" value="Na+/solute_symporter_sf"/>
</dbReference>
<evidence type="ECO:0000313" key="14">
    <source>
        <dbReference type="Proteomes" id="UP000053424"/>
    </source>
</evidence>
<comment type="subcellular location">
    <subcellularLocation>
        <location evidence="1">Membrane</location>
        <topology evidence="1">Multi-pass membrane protein</topology>
    </subcellularLocation>
</comment>
<reference evidence="13 14" key="1">
    <citation type="submission" date="2014-04" db="EMBL/GenBank/DDBJ databases">
        <authorList>
            <consortium name="DOE Joint Genome Institute"/>
            <person name="Kuo A."/>
            <person name="Gay G."/>
            <person name="Dore J."/>
            <person name="Kohler A."/>
            <person name="Nagy L.G."/>
            <person name="Floudas D."/>
            <person name="Copeland A."/>
            <person name="Barry K.W."/>
            <person name="Cichocki N."/>
            <person name="Veneault-Fourrey C."/>
            <person name="LaButti K."/>
            <person name="Lindquist E.A."/>
            <person name="Lipzen A."/>
            <person name="Lundell T."/>
            <person name="Morin E."/>
            <person name="Murat C."/>
            <person name="Sun H."/>
            <person name="Tunlid A."/>
            <person name="Henrissat B."/>
            <person name="Grigoriev I.V."/>
            <person name="Hibbett D.S."/>
            <person name="Martin F."/>
            <person name="Nordberg H.P."/>
            <person name="Cantor M.N."/>
            <person name="Hua S.X."/>
        </authorList>
    </citation>
    <scope>NUCLEOTIDE SEQUENCE [LARGE SCALE GENOMIC DNA]</scope>
    <source>
        <strain evidence="14">h7</strain>
    </source>
</reference>
<dbReference type="GO" id="GO:0006814">
    <property type="term" value="P:sodium ion transport"/>
    <property type="evidence" value="ECO:0007669"/>
    <property type="project" value="UniProtKB-KW"/>
</dbReference>
<keyword evidence="3" id="KW-0050">Antiport</keyword>
<gene>
    <name evidence="13" type="ORF">M413DRAFT_443198</name>
</gene>
<evidence type="ECO:0000313" key="13">
    <source>
        <dbReference type="EMBL" id="KIM44159.1"/>
    </source>
</evidence>
<keyword evidence="5 11" id="KW-1133">Transmembrane helix</keyword>
<evidence type="ECO:0000256" key="10">
    <source>
        <dbReference type="SAM" id="MobiDB-lite"/>
    </source>
</evidence>
<dbReference type="EMBL" id="KN831774">
    <property type="protein sequence ID" value="KIM44159.1"/>
    <property type="molecule type" value="Genomic_DNA"/>
</dbReference>
<dbReference type="Gene3D" id="1.20.1530.20">
    <property type="match status" value="1"/>
</dbReference>
<protein>
    <recommendedName>
        <fullName evidence="12">Cation/H+ exchanger transmembrane domain-containing protein</fullName>
    </recommendedName>
</protein>
<feature type="non-terminal residue" evidence="13">
    <location>
        <position position="1"/>
    </location>
</feature>
<dbReference type="AlphaFoldDB" id="A0A0C3CJA5"/>